<protein>
    <recommendedName>
        <fullName evidence="1">Thioesterase TesA-like domain-containing protein</fullName>
    </recommendedName>
</protein>
<gene>
    <name evidence="2" type="ORF">BWI75_13470</name>
</gene>
<dbReference type="Gene3D" id="3.40.50.1820">
    <property type="entry name" value="alpha/beta hydrolase"/>
    <property type="match status" value="1"/>
</dbReference>
<dbReference type="GO" id="GO:0043041">
    <property type="term" value="P:amino acid activation for nonribosomal peptide biosynthetic process"/>
    <property type="evidence" value="ECO:0007669"/>
    <property type="project" value="TreeGrafter"/>
</dbReference>
<dbReference type="FunFam" id="3.40.50.12780:FF:000012">
    <property type="entry name" value="Non-ribosomal peptide synthetase"/>
    <property type="match status" value="1"/>
</dbReference>
<dbReference type="SUPFAM" id="SSF53474">
    <property type="entry name" value="alpha/beta-Hydrolases"/>
    <property type="match status" value="1"/>
</dbReference>
<dbReference type="GO" id="GO:0044550">
    <property type="term" value="P:secondary metabolite biosynthetic process"/>
    <property type="evidence" value="ECO:0007669"/>
    <property type="project" value="TreeGrafter"/>
</dbReference>
<dbReference type="OrthoDB" id="473401at2"/>
<dbReference type="InterPro" id="IPR010071">
    <property type="entry name" value="AA_adenyl_dom"/>
</dbReference>
<proteinExistence type="predicted"/>
<dbReference type="AlphaFoldDB" id="A0A6N8FW21"/>
<dbReference type="Gene3D" id="2.30.38.10">
    <property type="entry name" value="Luciferase, Domain 3"/>
    <property type="match status" value="1"/>
</dbReference>
<dbReference type="PANTHER" id="PTHR45527">
    <property type="entry name" value="NONRIBOSOMAL PEPTIDE SYNTHETASE"/>
    <property type="match status" value="1"/>
</dbReference>
<dbReference type="InterPro" id="IPR029058">
    <property type="entry name" value="AB_hydrolase_fold"/>
</dbReference>
<dbReference type="SUPFAM" id="SSF56801">
    <property type="entry name" value="Acetyl-CoA synthetase-like"/>
    <property type="match status" value="1"/>
</dbReference>
<evidence type="ECO:0000313" key="3">
    <source>
        <dbReference type="Proteomes" id="UP000441797"/>
    </source>
</evidence>
<name>A0A6N8FW21_9CHRO</name>
<dbReference type="InterPro" id="IPR020802">
    <property type="entry name" value="TesA-like"/>
</dbReference>
<dbReference type="Proteomes" id="UP000441797">
    <property type="component" value="Unassembled WGS sequence"/>
</dbReference>
<dbReference type="PANTHER" id="PTHR45527:SF1">
    <property type="entry name" value="FATTY ACID SYNTHASE"/>
    <property type="match status" value="1"/>
</dbReference>
<dbReference type="NCBIfam" id="TIGR01733">
    <property type="entry name" value="AA-adenyl-dom"/>
    <property type="match status" value="1"/>
</dbReference>
<dbReference type="GO" id="GO:0031177">
    <property type="term" value="F:phosphopantetheine binding"/>
    <property type="evidence" value="ECO:0007669"/>
    <property type="project" value="TreeGrafter"/>
</dbReference>
<comment type="caution">
    <text evidence="2">The sequence shown here is derived from an EMBL/GenBank/DDBJ whole genome shotgun (WGS) entry which is preliminary data.</text>
</comment>
<organism evidence="2 3">
    <name type="scientific">Gloeocapsopsis dulcis AAB1 = 1H9</name>
    <dbReference type="NCBI Taxonomy" id="1433147"/>
    <lineage>
        <taxon>Bacteria</taxon>
        <taxon>Bacillati</taxon>
        <taxon>Cyanobacteriota</taxon>
        <taxon>Cyanophyceae</taxon>
        <taxon>Oscillatoriophycideae</taxon>
        <taxon>Chroococcales</taxon>
        <taxon>Chroococcaceae</taxon>
        <taxon>Gloeocapsopsis</taxon>
        <taxon>Gloeocapsopsis dulcis</taxon>
    </lineage>
</organism>
<dbReference type="EMBL" id="NAPY01000019">
    <property type="protein sequence ID" value="MUL37320.1"/>
    <property type="molecule type" value="Genomic_DNA"/>
</dbReference>
<evidence type="ECO:0000259" key="1">
    <source>
        <dbReference type="SMART" id="SM00824"/>
    </source>
</evidence>
<dbReference type="InterPro" id="IPR000873">
    <property type="entry name" value="AMP-dep_synth/lig_dom"/>
</dbReference>
<accession>A0A6N8FW21</accession>
<keyword evidence="3" id="KW-1185">Reference proteome</keyword>
<dbReference type="GO" id="GO:0005829">
    <property type="term" value="C:cytosol"/>
    <property type="evidence" value="ECO:0007669"/>
    <property type="project" value="TreeGrafter"/>
</dbReference>
<feature type="domain" description="Thioesterase TesA-like" evidence="1">
    <location>
        <begin position="430"/>
        <end position="657"/>
    </location>
</feature>
<reference evidence="2 3" key="1">
    <citation type="journal article" date="2019" name="Front. Microbiol.">
        <title>Genomic Features for Desiccation Tolerance and Sugar Biosynthesis in the Extremophile Gloeocapsopsis sp. UTEX B3054.</title>
        <authorList>
            <person name="Urrejola C."/>
            <person name="Alcorta J."/>
            <person name="Salas L."/>
            <person name="Vasquez M."/>
            <person name="Polz M.F."/>
            <person name="Vicuna R."/>
            <person name="Diez B."/>
        </authorList>
    </citation>
    <scope>NUCLEOTIDE SEQUENCE [LARGE SCALE GENOMIC DNA]</scope>
    <source>
        <strain evidence="2 3">1H9</strain>
    </source>
</reference>
<dbReference type="Pfam" id="PF00501">
    <property type="entry name" value="AMP-binding"/>
    <property type="match status" value="1"/>
</dbReference>
<dbReference type="InterPro" id="IPR020845">
    <property type="entry name" value="AMP-binding_CS"/>
</dbReference>
<evidence type="ECO:0000313" key="2">
    <source>
        <dbReference type="EMBL" id="MUL37320.1"/>
    </source>
</evidence>
<sequence>MSMKTKKENSYFKQNIQRNLLNETNFLQNLEVEHNAPALSVNSTYIHQMFEAQVTQTPDAVAVVFDNKYFTCQQLNQRANQLAHYLQSLGVGPEVLVGICIRSLEIVVGLLGILKAGGAYVPLEPEYPLERLSFILQETQVEVLLTQKRLAQSLPASRSLIYLDSDGEVISQQSEENLVCETTESNLTYVIYTSGSTGQPKGVMICHAGICNQLCWRQNTFPLTTADKVLLSFSFSFDPSVWQIFWPLSCGAKLVLARPGGHQDSAYLVKLIAEQQITTIAMVPAMLRLFLEERDVDACKYLRYIFCGGEALPAELQTRFFTRLNIDNVLHNVYGPTEASIDATYYYCDRNSNYRIAPIGRPIANTQIYILNPELQPVPVGVPGELYISGSGLARGYLNRPELTAEKFIPHPFNSEPGIRLYKTFVHTMGGNVLGYRSLAHYLGQDQPFYGLQAKGLDGKQTPHTRVEEMAADYIREIQDFQPFGPYFIGGYSFGGLIAYEMARQLQAQGQKIAVLVLVDTYNRQGLEFEKLSLRSKFSWHLNNLLRLKLKAEFTYIKQKLKQRFYSQKQSTVSLQTTPLQAAFDQALKTYVPQVYSGKLLLFRATQQHKSWSPSMKIDSQLGWGKLVAGGIEIKDLPGHHFNLLREPCVQILAESLQAYLDSMQASE</sequence>
<dbReference type="Gene3D" id="3.40.50.980">
    <property type="match status" value="2"/>
</dbReference>
<dbReference type="FunFam" id="3.40.50.980:FF:000001">
    <property type="entry name" value="Non-ribosomal peptide synthetase"/>
    <property type="match status" value="1"/>
</dbReference>
<dbReference type="InterPro" id="IPR001031">
    <property type="entry name" value="Thioesterase"/>
</dbReference>
<dbReference type="SMART" id="SM00824">
    <property type="entry name" value="PKS_TE"/>
    <property type="match status" value="1"/>
</dbReference>
<dbReference type="Pfam" id="PF00975">
    <property type="entry name" value="Thioesterase"/>
    <property type="match status" value="1"/>
</dbReference>
<dbReference type="PROSITE" id="PS00455">
    <property type="entry name" value="AMP_BINDING"/>
    <property type="match status" value="1"/>
</dbReference>